<feature type="transmembrane region" description="Helical" evidence="7">
    <location>
        <begin position="461"/>
        <end position="478"/>
    </location>
</feature>
<feature type="transmembrane region" description="Helical" evidence="7">
    <location>
        <begin position="57"/>
        <end position="75"/>
    </location>
</feature>
<dbReference type="PANTHER" id="PTHR42718:SF39">
    <property type="entry name" value="ACTINORHODIN TRANSPORTER-RELATED"/>
    <property type="match status" value="1"/>
</dbReference>
<feature type="transmembrane region" description="Helical" evidence="7">
    <location>
        <begin position="373"/>
        <end position="400"/>
    </location>
</feature>
<dbReference type="InterPro" id="IPR011701">
    <property type="entry name" value="MFS"/>
</dbReference>
<evidence type="ECO:0000259" key="8">
    <source>
        <dbReference type="PROSITE" id="PS50850"/>
    </source>
</evidence>
<feature type="transmembrane region" description="Helical" evidence="7">
    <location>
        <begin position="146"/>
        <end position="168"/>
    </location>
</feature>
<dbReference type="Gene3D" id="1.20.1250.20">
    <property type="entry name" value="MFS general substrate transporter like domains"/>
    <property type="match status" value="1"/>
</dbReference>
<keyword evidence="2 7" id="KW-0812">Transmembrane</keyword>
<name>A0A1S2QDR2_9ACTN</name>
<feature type="transmembrane region" description="Helical" evidence="7">
    <location>
        <begin position="180"/>
        <end position="200"/>
    </location>
</feature>
<evidence type="ECO:0000313" key="10">
    <source>
        <dbReference type="Proteomes" id="UP000179642"/>
    </source>
</evidence>
<dbReference type="Proteomes" id="UP000179642">
    <property type="component" value="Unassembled WGS sequence"/>
</dbReference>
<dbReference type="PANTHER" id="PTHR42718">
    <property type="entry name" value="MAJOR FACILITATOR SUPERFAMILY MULTIDRUG TRANSPORTER MFSC"/>
    <property type="match status" value="1"/>
</dbReference>
<dbReference type="GO" id="GO:0022857">
    <property type="term" value="F:transmembrane transporter activity"/>
    <property type="evidence" value="ECO:0007669"/>
    <property type="project" value="InterPro"/>
</dbReference>
<accession>A0A1S2QDR2</accession>
<feature type="transmembrane region" description="Helical" evidence="7">
    <location>
        <begin position="112"/>
        <end position="134"/>
    </location>
</feature>
<keyword evidence="5" id="KW-0046">Antibiotic resistance</keyword>
<keyword evidence="3 7" id="KW-1133">Transmembrane helix</keyword>
<dbReference type="InterPro" id="IPR036259">
    <property type="entry name" value="MFS_trans_sf"/>
</dbReference>
<keyword evidence="10" id="KW-1185">Reference proteome</keyword>
<dbReference type="InterPro" id="IPR020846">
    <property type="entry name" value="MFS_dom"/>
</dbReference>
<sequence>MHTGVDLVTDTPQLGRARWVALGVLGIASFLDGLDTNIVTVALPSIQRNMEISFSTAQWTLAGYALAFSMFLITGGRLGDIFGAKRVFMTGVGLFTASSALCGLAVNPEMLVAGRFAQGLMAALMLPQVMAVIVRTFDQKEWALAAGLVGGLLSLGSIGGPLLGGLLTDLDLMGLGWRPVFFVNVPIGLLALLVGARALPSFRADERPRLDMPGVLLLAGASLALMFPLVQGREHGWPGWMFVVMAAAVPLLGGFVVQERRRHRADGSALVPPTLFRQRSFSAGLAVSLLAFTGITSFSFVLTYYLQFGLGWSVGETAFAIAAWPLGIVATFQLGWRFGATRGRQFVAAGALVMALSALAVIVAVHAKGADLSWPYVAGAAFLMGVGMGLSTPILATTVLGDLPPADAGAGSGVVNAMTQFGSATGIAVVGAIFFGMVGTGAGAAGASRVSDFGDGVQTTLWYNVAAFVLTAALTPLLPRSKPAAATDGSEDPGRTNDDGASGELVADGLVPDAA</sequence>
<dbReference type="Gene3D" id="1.20.1720.10">
    <property type="entry name" value="Multidrug resistance protein D"/>
    <property type="match status" value="1"/>
</dbReference>
<proteinExistence type="predicted"/>
<protein>
    <recommendedName>
        <fullName evidence="8">Major facilitator superfamily (MFS) profile domain-containing protein</fullName>
    </recommendedName>
</protein>
<dbReference type="PRINTS" id="PR01036">
    <property type="entry name" value="TCRTETB"/>
</dbReference>
<comment type="caution">
    <text evidence="9">The sequence shown here is derived from an EMBL/GenBank/DDBJ whole genome shotgun (WGS) entry which is preliminary data.</text>
</comment>
<evidence type="ECO:0000313" key="9">
    <source>
        <dbReference type="EMBL" id="OIK04282.1"/>
    </source>
</evidence>
<feature type="transmembrane region" description="Helical" evidence="7">
    <location>
        <begin position="285"/>
        <end position="306"/>
    </location>
</feature>
<evidence type="ECO:0000256" key="6">
    <source>
        <dbReference type="SAM" id="MobiDB-lite"/>
    </source>
</evidence>
<feature type="transmembrane region" description="Helical" evidence="7">
    <location>
        <begin position="318"/>
        <end position="339"/>
    </location>
</feature>
<dbReference type="EMBL" id="MLYO01000030">
    <property type="protein sequence ID" value="OIK04282.1"/>
    <property type="molecule type" value="Genomic_DNA"/>
</dbReference>
<dbReference type="PROSITE" id="PS50850">
    <property type="entry name" value="MFS"/>
    <property type="match status" value="1"/>
</dbReference>
<dbReference type="CDD" id="cd17321">
    <property type="entry name" value="MFS_MMR_MDR_like"/>
    <property type="match status" value="1"/>
</dbReference>
<dbReference type="GO" id="GO:0046677">
    <property type="term" value="P:response to antibiotic"/>
    <property type="evidence" value="ECO:0007669"/>
    <property type="project" value="UniProtKB-KW"/>
</dbReference>
<feature type="transmembrane region" description="Helical" evidence="7">
    <location>
        <begin position="346"/>
        <end position="367"/>
    </location>
</feature>
<feature type="transmembrane region" description="Helical" evidence="7">
    <location>
        <begin position="87"/>
        <end position="106"/>
    </location>
</feature>
<organism evidence="9 10">
    <name type="scientific">Streptomyces monashensis</name>
    <dbReference type="NCBI Taxonomy" id="1678012"/>
    <lineage>
        <taxon>Bacteria</taxon>
        <taxon>Bacillati</taxon>
        <taxon>Actinomycetota</taxon>
        <taxon>Actinomycetes</taxon>
        <taxon>Kitasatosporales</taxon>
        <taxon>Streptomycetaceae</taxon>
        <taxon>Streptomyces</taxon>
    </lineage>
</organism>
<comment type="subcellular location">
    <subcellularLocation>
        <location evidence="1">Cell membrane</location>
        <topology evidence="1">Multi-pass membrane protein</topology>
    </subcellularLocation>
</comment>
<reference evidence="9 10" key="1">
    <citation type="submission" date="2016-10" db="EMBL/GenBank/DDBJ databases">
        <title>Genome sequence of Streptomyces sp. MUSC 1.</title>
        <authorList>
            <person name="Lee L.-H."/>
            <person name="Ser H.-L."/>
            <person name="Law J.W.-F."/>
        </authorList>
    </citation>
    <scope>NUCLEOTIDE SEQUENCE [LARGE SCALE GENOMIC DNA]</scope>
    <source>
        <strain evidence="9 10">MUSC 1</strain>
    </source>
</reference>
<dbReference type="AlphaFoldDB" id="A0A1S2QDR2"/>
<evidence type="ECO:0000256" key="7">
    <source>
        <dbReference type="SAM" id="Phobius"/>
    </source>
</evidence>
<evidence type="ECO:0000256" key="2">
    <source>
        <dbReference type="ARBA" id="ARBA00022692"/>
    </source>
</evidence>
<feature type="transmembrane region" description="Helical" evidence="7">
    <location>
        <begin position="237"/>
        <end position="257"/>
    </location>
</feature>
<feature type="domain" description="Major facilitator superfamily (MFS) profile" evidence="8">
    <location>
        <begin position="21"/>
        <end position="482"/>
    </location>
</feature>
<dbReference type="SUPFAM" id="SSF103473">
    <property type="entry name" value="MFS general substrate transporter"/>
    <property type="match status" value="1"/>
</dbReference>
<keyword evidence="4 7" id="KW-0472">Membrane</keyword>
<feature type="region of interest" description="Disordered" evidence="6">
    <location>
        <begin position="481"/>
        <end position="515"/>
    </location>
</feature>
<dbReference type="Pfam" id="PF07690">
    <property type="entry name" value="MFS_1"/>
    <property type="match status" value="1"/>
</dbReference>
<evidence type="ECO:0000256" key="4">
    <source>
        <dbReference type="ARBA" id="ARBA00023136"/>
    </source>
</evidence>
<dbReference type="GO" id="GO:0005886">
    <property type="term" value="C:plasma membrane"/>
    <property type="evidence" value="ECO:0007669"/>
    <property type="project" value="UniProtKB-SubCell"/>
</dbReference>
<feature type="transmembrane region" description="Helical" evidence="7">
    <location>
        <begin position="421"/>
        <end position="441"/>
    </location>
</feature>
<gene>
    <name evidence="9" type="ORF">BIV23_18030</name>
</gene>
<evidence type="ECO:0000256" key="1">
    <source>
        <dbReference type="ARBA" id="ARBA00004651"/>
    </source>
</evidence>
<evidence type="ECO:0000256" key="3">
    <source>
        <dbReference type="ARBA" id="ARBA00022989"/>
    </source>
</evidence>
<feature type="transmembrane region" description="Helical" evidence="7">
    <location>
        <begin position="212"/>
        <end position="231"/>
    </location>
</feature>
<evidence type="ECO:0000256" key="5">
    <source>
        <dbReference type="ARBA" id="ARBA00023251"/>
    </source>
</evidence>